<keyword evidence="2" id="KW-1185">Reference proteome</keyword>
<dbReference type="HOGENOM" id="CLU_1745900_0_0_9"/>
<dbReference type="RefSeq" id="WP_021624133.1">
    <property type="nucleotide sequence ID" value="NZ_KE952892.1"/>
</dbReference>
<reference evidence="1 2" key="1">
    <citation type="submission" date="2013-08" db="EMBL/GenBank/DDBJ databases">
        <authorList>
            <person name="Weinstock G."/>
            <person name="Sodergren E."/>
            <person name="Wylie T."/>
            <person name="Fulton L."/>
            <person name="Fulton R."/>
            <person name="Fronick C."/>
            <person name="O'Laughlin M."/>
            <person name="Godfrey J."/>
            <person name="Miner T."/>
            <person name="Herter B."/>
            <person name="Appelbaum E."/>
            <person name="Cordes M."/>
            <person name="Lek S."/>
            <person name="Wollam A."/>
            <person name="Pepin K.H."/>
            <person name="Palsikar V.B."/>
            <person name="Mitreva M."/>
            <person name="Wilson R.K."/>
        </authorList>
    </citation>
    <scope>NUCLEOTIDE SEQUENCE [LARGE SCALE GENOMIC DNA]</scope>
    <source>
        <strain evidence="1 2">ATCC 12856</strain>
    </source>
</reference>
<proteinExistence type="predicted"/>
<dbReference type="Proteomes" id="UP000016511">
    <property type="component" value="Unassembled WGS sequence"/>
</dbReference>
<name>U1Y8V0_ANEAE</name>
<comment type="caution">
    <text evidence="1">The sequence shown here is derived from an EMBL/GenBank/DDBJ whole genome shotgun (WGS) entry which is preliminary data.</text>
</comment>
<dbReference type="STRING" id="649747.HMPREF0083_04717"/>
<gene>
    <name evidence="1" type="ORF">HMPREF0083_04717</name>
</gene>
<dbReference type="PATRIC" id="fig|649747.3.peg.4247"/>
<organism evidence="1 2">
    <name type="scientific">Aneurinibacillus aneurinilyticus ATCC 12856</name>
    <dbReference type="NCBI Taxonomy" id="649747"/>
    <lineage>
        <taxon>Bacteria</taxon>
        <taxon>Bacillati</taxon>
        <taxon>Bacillota</taxon>
        <taxon>Bacilli</taxon>
        <taxon>Bacillales</taxon>
        <taxon>Paenibacillaceae</taxon>
        <taxon>Aneurinibacillus group</taxon>
        <taxon>Aneurinibacillus</taxon>
    </lineage>
</organism>
<dbReference type="AlphaFoldDB" id="U1Y8V0"/>
<evidence type="ECO:0000313" key="1">
    <source>
        <dbReference type="EMBL" id="ERI07246.1"/>
    </source>
</evidence>
<evidence type="ECO:0000313" key="2">
    <source>
        <dbReference type="Proteomes" id="UP000016511"/>
    </source>
</evidence>
<protein>
    <submittedName>
        <fullName evidence="1">Uncharacterized protein</fullName>
    </submittedName>
</protein>
<dbReference type="EMBL" id="AWSJ01000287">
    <property type="protein sequence ID" value="ERI07246.1"/>
    <property type="molecule type" value="Genomic_DNA"/>
</dbReference>
<dbReference type="GeneID" id="92841216"/>
<accession>U1Y8V0</accession>
<sequence>MGMYSTLELELKANTKLPSEIFEKMRVYGEGDYQESLSDTIKFRSTFKNSLNELTALVSELESIIFYPQLTQIGEFSSEELEVKYAKVFALENKIFFLYEETQDAVIGEIHKYYFNNLRGKQKVFTLCDYEVENQKDSVFQQYFILLNN</sequence>